<feature type="region of interest" description="Disordered" evidence="1">
    <location>
        <begin position="202"/>
        <end position="223"/>
    </location>
</feature>
<dbReference type="EMBL" id="JADEWB010000045">
    <property type="protein sequence ID" value="MBE9236379.1"/>
    <property type="molecule type" value="Genomic_DNA"/>
</dbReference>
<evidence type="ECO:0000256" key="1">
    <source>
        <dbReference type="SAM" id="MobiDB-lite"/>
    </source>
</evidence>
<feature type="compositionally biased region" description="Basic and acidic residues" evidence="1">
    <location>
        <begin position="206"/>
        <end position="219"/>
    </location>
</feature>
<accession>A0ABR9VD08</accession>
<reference evidence="2 3" key="1">
    <citation type="submission" date="2020-10" db="EMBL/GenBank/DDBJ databases">
        <authorList>
            <person name="Castelo-Branco R."/>
            <person name="Eusebio N."/>
            <person name="Adriana R."/>
            <person name="Vieira A."/>
            <person name="Brugerolle De Fraissinette N."/>
            <person name="Rezende De Castro R."/>
            <person name="Schneider M.P."/>
            <person name="Vasconcelos V."/>
            <person name="Leao P.N."/>
        </authorList>
    </citation>
    <scope>NUCLEOTIDE SEQUENCE [LARGE SCALE GENOMIC DNA]</scope>
    <source>
        <strain evidence="2 3">LEGE 00250</strain>
    </source>
</reference>
<name>A0ABR9VD08_9CYAN</name>
<dbReference type="RefSeq" id="WP_190346407.1">
    <property type="nucleotide sequence ID" value="NZ_JADEWB010000045.1"/>
</dbReference>
<organism evidence="2 3">
    <name type="scientific">Sphaerospermopsis aphanizomenoides LEGE 00250</name>
    <dbReference type="NCBI Taxonomy" id="2777972"/>
    <lineage>
        <taxon>Bacteria</taxon>
        <taxon>Bacillati</taxon>
        <taxon>Cyanobacteriota</taxon>
        <taxon>Cyanophyceae</taxon>
        <taxon>Nostocales</taxon>
        <taxon>Aphanizomenonaceae</taxon>
        <taxon>Sphaerospermopsis</taxon>
        <taxon>Sphaerospermopsis aphanizomenoides</taxon>
    </lineage>
</organism>
<evidence type="ECO:0000313" key="3">
    <source>
        <dbReference type="Proteomes" id="UP000606776"/>
    </source>
</evidence>
<sequence>MNNTNPPSQQPPDNTWEYFELWTKINELIRTLPNFFQSQIVVKGINATDVYAVGSLFSSAIESSLVEGLNKMRNIWDPENKYLSFAFKRQSQTFPDVLLVDAINNDKIIFGIELKAWYALSKEEEPSFRFKIDPDACAKADLLVVFPWILSDVIAGQPVLLPPFVELAKYAAEARNYYWQQSRIADGKNANINRPAQQFRKPYPAAKKDASDNAEDDKGNNFGRVARAGQGSILENYLDEILNLYYLGIKIKHWLRIFKSIAEGRDDKKIEASLDRVLNEVKGDIKEQDL</sequence>
<gene>
    <name evidence="2" type="ORF">IQ227_10145</name>
</gene>
<comment type="caution">
    <text evidence="2">The sequence shown here is derived from an EMBL/GenBank/DDBJ whole genome shotgun (WGS) entry which is preliminary data.</text>
</comment>
<dbReference type="Proteomes" id="UP000606776">
    <property type="component" value="Unassembled WGS sequence"/>
</dbReference>
<evidence type="ECO:0008006" key="4">
    <source>
        <dbReference type="Google" id="ProtNLM"/>
    </source>
</evidence>
<keyword evidence="3" id="KW-1185">Reference proteome</keyword>
<evidence type="ECO:0000313" key="2">
    <source>
        <dbReference type="EMBL" id="MBE9236379.1"/>
    </source>
</evidence>
<protein>
    <recommendedName>
        <fullName evidence="4">Type II restriction enzyme</fullName>
    </recommendedName>
</protein>
<proteinExistence type="predicted"/>